<dbReference type="EMBL" id="CP043930">
    <property type="protein sequence ID" value="QGQ26245.1"/>
    <property type="molecule type" value="Genomic_DNA"/>
</dbReference>
<dbReference type="CDD" id="cd16143">
    <property type="entry name" value="ARS_like"/>
    <property type="match status" value="1"/>
</dbReference>
<organism evidence="7 8">
    <name type="scientific">Gimesia benthica</name>
    <dbReference type="NCBI Taxonomy" id="2608982"/>
    <lineage>
        <taxon>Bacteria</taxon>
        <taxon>Pseudomonadati</taxon>
        <taxon>Planctomycetota</taxon>
        <taxon>Planctomycetia</taxon>
        <taxon>Planctomycetales</taxon>
        <taxon>Planctomycetaceae</taxon>
        <taxon>Gimesia</taxon>
    </lineage>
</organism>
<dbReference type="PANTHER" id="PTHR42693:SF53">
    <property type="entry name" value="ENDO-4-O-SULFATASE"/>
    <property type="match status" value="1"/>
</dbReference>
<reference evidence="7 8" key="1">
    <citation type="submission" date="2019-09" db="EMBL/GenBank/DDBJ databases">
        <title>Gimesia benthica sp. nov., a novel bacterium isolated from deep-sea water of the Northwest Indian Ocean.</title>
        <authorList>
            <person name="Dai X."/>
        </authorList>
    </citation>
    <scope>NUCLEOTIDE SEQUENCE [LARGE SCALE GENOMIC DNA]</scope>
    <source>
        <strain evidence="7 8">E7</strain>
    </source>
</reference>
<dbReference type="PANTHER" id="PTHR42693">
    <property type="entry name" value="ARYLSULFATASE FAMILY MEMBER"/>
    <property type="match status" value="1"/>
</dbReference>
<sequence length="571" mass="63367">MIRVMICLTRWFHWLILKGNNLQSPRRITLIGAIMQPAAVISGLDEKSSNRYLLHNITTLILTTLTLYIVFGSLNIAYSSEKKSVPNIVFILADDMGYGDVTALNADSRIPTPHLDQLARQSLTFTDAHAAGSYCVPSRYGLLTGRYMWRTRLGSGGNLANLAGTLIEPGRKTIANVLQEAGYQTGLVGKWHQGIDWKLHDESERTQIRVDPNYQNFKNIDFASPVLKGPRDFGFAYSFGTAGSAEMNPAAFIENNRVTVIPTMTSAQAKAQHGEWFGRDDNIVAAGYTMDRLVPTLSNKACEFVETAVRTKPDQPFFLYYAMTTPHNPIVPHKEFVGKSKAGAYGDFVVELDHHVGKLLRKLDELGIADNTLVIFTSDNGPVNRTKGYSQRWVRGDTMIYGHDSNGPCTGWKGGLEEGGHRVPFLVRWPDVIKPGETCSTTIVFNDVLPTLAEMLDVPLDSSTAEDGVSFYQALQGEARPVSFHKAIVHNHHNGTFAVRQGPFKLTIRGPKTVEQVLDDSIPVAYTLYNLDQDIEETTDIAKQQPQQVQQMHALLKQYIKAGRSNGSERP</sequence>
<keyword evidence="8" id="KW-1185">Reference proteome</keyword>
<feature type="domain" description="Sulfatase N-terminal" evidence="6">
    <location>
        <begin position="86"/>
        <end position="457"/>
    </location>
</feature>
<evidence type="ECO:0000259" key="6">
    <source>
        <dbReference type="Pfam" id="PF00884"/>
    </source>
</evidence>
<evidence type="ECO:0000313" key="8">
    <source>
        <dbReference type="Proteomes" id="UP000427281"/>
    </source>
</evidence>
<gene>
    <name evidence="7" type="ORF">F1728_27780</name>
</gene>
<keyword evidence="3" id="KW-0378">Hydrolase</keyword>
<accession>A0A6I6AM03</accession>
<keyword evidence="5" id="KW-1133">Transmembrane helix</keyword>
<keyword evidence="4" id="KW-0106">Calcium</keyword>
<evidence type="ECO:0000256" key="1">
    <source>
        <dbReference type="ARBA" id="ARBA00008779"/>
    </source>
</evidence>
<dbReference type="AlphaFoldDB" id="A0A6I6AM03"/>
<dbReference type="Proteomes" id="UP000427281">
    <property type="component" value="Chromosome"/>
</dbReference>
<dbReference type="GO" id="GO:0046872">
    <property type="term" value="F:metal ion binding"/>
    <property type="evidence" value="ECO:0007669"/>
    <property type="project" value="UniProtKB-KW"/>
</dbReference>
<dbReference type="InterPro" id="IPR024607">
    <property type="entry name" value="Sulfatase_CS"/>
</dbReference>
<dbReference type="SUPFAM" id="SSF53649">
    <property type="entry name" value="Alkaline phosphatase-like"/>
    <property type="match status" value="1"/>
</dbReference>
<dbReference type="GO" id="GO:0004065">
    <property type="term" value="F:arylsulfatase activity"/>
    <property type="evidence" value="ECO:0007669"/>
    <property type="project" value="TreeGrafter"/>
</dbReference>
<evidence type="ECO:0000256" key="3">
    <source>
        <dbReference type="ARBA" id="ARBA00022801"/>
    </source>
</evidence>
<dbReference type="PROSITE" id="PS00149">
    <property type="entry name" value="SULFATASE_2"/>
    <property type="match status" value="1"/>
</dbReference>
<keyword evidence="5" id="KW-0812">Transmembrane</keyword>
<dbReference type="InterPro" id="IPR017850">
    <property type="entry name" value="Alkaline_phosphatase_core_sf"/>
</dbReference>
<dbReference type="KEGG" id="gim:F1728_27780"/>
<evidence type="ECO:0000256" key="4">
    <source>
        <dbReference type="ARBA" id="ARBA00022837"/>
    </source>
</evidence>
<protein>
    <submittedName>
        <fullName evidence="7">Arylsulfatase</fullName>
    </submittedName>
</protein>
<evidence type="ECO:0000256" key="2">
    <source>
        <dbReference type="ARBA" id="ARBA00022723"/>
    </source>
</evidence>
<keyword evidence="5" id="KW-0472">Membrane</keyword>
<dbReference type="Pfam" id="PF00884">
    <property type="entry name" value="Sulfatase"/>
    <property type="match status" value="1"/>
</dbReference>
<dbReference type="Gene3D" id="3.40.720.10">
    <property type="entry name" value="Alkaline Phosphatase, subunit A"/>
    <property type="match status" value="1"/>
</dbReference>
<dbReference type="InterPro" id="IPR000917">
    <property type="entry name" value="Sulfatase_N"/>
</dbReference>
<evidence type="ECO:0000256" key="5">
    <source>
        <dbReference type="SAM" id="Phobius"/>
    </source>
</evidence>
<dbReference type="Gene3D" id="3.30.1120.10">
    <property type="match status" value="1"/>
</dbReference>
<feature type="transmembrane region" description="Helical" evidence="5">
    <location>
        <begin position="57"/>
        <end position="78"/>
    </location>
</feature>
<name>A0A6I6AM03_9PLAN</name>
<dbReference type="InterPro" id="IPR050738">
    <property type="entry name" value="Sulfatase"/>
</dbReference>
<keyword evidence="2" id="KW-0479">Metal-binding</keyword>
<proteinExistence type="inferred from homology"/>
<comment type="similarity">
    <text evidence="1">Belongs to the sulfatase family.</text>
</comment>
<evidence type="ECO:0000313" key="7">
    <source>
        <dbReference type="EMBL" id="QGQ26245.1"/>
    </source>
</evidence>